<feature type="transmembrane region" description="Helical" evidence="1">
    <location>
        <begin position="40"/>
        <end position="58"/>
    </location>
</feature>
<protein>
    <recommendedName>
        <fullName evidence="4">PH domain-containing protein</fullName>
    </recommendedName>
</protein>
<dbReference type="Proteomes" id="UP000186015">
    <property type="component" value="Unassembled WGS sequence"/>
</dbReference>
<proteinExistence type="predicted"/>
<keyword evidence="1" id="KW-0472">Membrane</keyword>
<feature type="transmembrane region" description="Helical" evidence="1">
    <location>
        <begin position="12"/>
        <end position="33"/>
    </location>
</feature>
<dbReference type="EMBL" id="FOAT01000002">
    <property type="protein sequence ID" value="SEK37717.1"/>
    <property type="molecule type" value="Genomic_DNA"/>
</dbReference>
<evidence type="ECO:0000313" key="2">
    <source>
        <dbReference type="EMBL" id="SEK37717.1"/>
    </source>
</evidence>
<evidence type="ECO:0000313" key="3">
    <source>
        <dbReference type="Proteomes" id="UP000186015"/>
    </source>
</evidence>
<reference evidence="2 3" key="1">
    <citation type="submission" date="2016-10" db="EMBL/GenBank/DDBJ databases">
        <authorList>
            <person name="de Groot N.N."/>
        </authorList>
    </citation>
    <scope>NUCLEOTIDE SEQUENCE [LARGE SCALE GENOMIC DNA]</scope>
    <source>
        <strain evidence="2 3">KH2T6</strain>
    </source>
</reference>
<dbReference type="OrthoDB" id="1829874at2"/>
<keyword evidence="1" id="KW-0812">Transmembrane</keyword>
<dbReference type="RefSeq" id="WP_074829277.1">
    <property type="nucleotide sequence ID" value="NZ_FOAT01000002.1"/>
</dbReference>
<dbReference type="AlphaFoldDB" id="A0A1H7GJL5"/>
<organism evidence="2 3">
    <name type="scientific">Ruminococcus albus</name>
    <dbReference type="NCBI Taxonomy" id="1264"/>
    <lineage>
        <taxon>Bacteria</taxon>
        <taxon>Bacillati</taxon>
        <taxon>Bacillota</taxon>
        <taxon>Clostridia</taxon>
        <taxon>Eubacteriales</taxon>
        <taxon>Oscillospiraceae</taxon>
        <taxon>Ruminococcus</taxon>
    </lineage>
</organism>
<gene>
    <name evidence="2" type="ORF">SAMN05216469_102116</name>
</gene>
<accession>A0A1H7GJL5</accession>
<evidence type="ECO:0000256" key="1">
    <source>
        <dbReference type="SAM" id="Phobius"/>
    </source>
</evidence>
<evidence type="ECO:0008006" key="4">
    <source>
        <dbReference type="Google" id="ProtNLM"/>
    </source>
</evidence>
<keyword evidence="1" id="KW-1133">Transmembrane helix</keyword>
<name>A0A1H7GJL5_RUMAL</name>
<sequence length="167" mass="19211">MRENYTCEPDVFEGLVLGIGGVLFTVIWLLLCFTIDVPRIITMTIAAVIILIAVMLSIEIQETNFDANDTQVTFSRLRKNTVIRYADITNIKLERRNNEYGSRSGMVRDYIETLTITTKEKTHVFSAKMVIDYDKVDANPADLTVQFENSKFSRLKNCIEERIYINI</sequence>